<organism evidence="1 2">
    <name type="scientific">Sulfuricurvum kujiense</name>
    <dbReference type="NCBI Taxonomy" id="148813"/>
    <lineage>
        <taxon>Bacteria</taxon>
        <taxon>Pseudomonadati</taxon>
        <taxon>Campylobacterota</taxon>
        <taxon>Epsilonproteobacteria</taxon>
        <taxon>Campylobacterales</taxon>
        <taxon>Sulfurimonadaceae</taxon>
        <taxon>Sulfuricurvum</taxon>
    </lineage>
</organism>
<accession>A0A2D3WCJ7</accession>
<reference evidence="1 2" key="1">
    <citation type="journal article" date="2017" name="Front. Microbiol.">
        <title>Comparative Genomic Analysis of the Class Epsilonproteobacteria and Proposed Reclassification to Epsilonbacteraeota (phyl. nov.).</title>
        <authorList>
            <person name="Waite D.W."/>
            <person name="Vanwonterghem I."/>
            <person name="Rinke C."/>
            <person name="Parks D.H."/>
            <person name="Zhang Y."/>
            <person name="Takai K."/>
            <person name="Sievert S.M."/>
            <person name="Simon J."/>
            <person name="Campbell B.J."/>
            <person name="Hanson T.E."/>
            <person name="Woyke T."/>
            <person name="Klotz M.G."/>
            <person name="Hugenholtz P."/>
        </authorList>
    </citation>
    <scope>NUCLEOTIDE SEQUENCE [LARGE SCALE GENOMIC DNA]</scope>
    <source>
        <strain evidence="1">UBA12443</strain>
    </source>
</reference>
<proteinExistence type="predicted"/>
<protein>
    <submittedName>
        <fullName evidence="1">Uncharacterized protein</fullName>
    </submittedName>
</protein>
<name>A0A2D3WCJ7_9BACT</name>
<dbReference type="EMBL" id="DLUI01000046">
    <property type="protein sequence ID" value="DAB39011.1"/>
    <property type="molecule type" value="Genomic_DNA"/>
</dbReference>
<evidence type="ECO:0000313" key="2">
    <source>
        <dbReference type="Proteomes" id="UP000228859"/>
    </source>
</evidence>
<evidence type="ECO:0000313" key="1">
    <source>
        <dbReference type="EMBL" id="DAB39011.1"/>
    </source>
</evidence>
<sequence>MMHNYPISAMIPLEAPRIQIDKKPLETILESLREPSAEDRAQALEQQGRTQAHTVYYSGDSIIGVLWKNGTVAFGSNNSIGNQAVQQAYNSGQLDGISGEKLVKRLSEIIDDAFDKSKSYVKTETYESGNAPTMALLSHQIDWMENYPMLSSHLDFYA</sequence>
<dbReference type="AlphaFoldDB" id="A0A2D3WCJ7"/>
<gene>
    <name evidence="1" type="ORF">CFH83_02875</name>
</gene>
<dbReference type="Proteomes" id="UP000228859">
    <property type="component" value="Unassembled WGS sequence"/>
</dbReference>
<dbReference type="RefSeq" id="WP_303662847.1">
    <property type="nucleotide sequence ID" value="NZ_DLUI01000046.1"/>
</dbReference>
<comment type="caution">
    <text evidence="1">The sequence shown here is derived from an EMBL/GenBank/DDBJ whole genome shotgun (WGS) entry which is preliminary data.</text>
</comment>